<dbReference type="GO" id="GO:0003700">
    <property type="term" value="F:DNA-binding transcription factor activity"/>
    <property type="evidence" value="ECO:0007669"/>
    <property type="project" value="InterPro"/>
</dbReference>
<dbReference type="Gene3D" id="1.20.120.530">
    <property type="entry name" value="GntR ligand-binding domain-like"/>
    <property type="match status" value="1"/>
</dbReference>
<proteinExistence type="predicted"/>
<gene>
    <name evidence="5" type="ORF">FLO80_05525</name>
</gene>
<dbReference type="InterPro" id="IPR036388">
    <property type="entry name" value="WH-like_DNA-bd_sf"/>
</dbReference>
<evidence type="ECO:0000256" key="1">
    <source>
        <dbReference type="ARBA" id="ARBA00023015"/>
    </source>
</evidence>
<name>A0A5A9ZK16_9RHOB</name>
<accession>A0A5A9ZK16</accession>
<evidence type="ECO:0000313" key="5">
    <source>
        <dbReference type="EMBL" id="KAA0917508.1"/>
    </source>
</evidence>
<dbReference type="InterPro" id="IPR036390">
    <property type="entry name" value="WH_DNA-bd_sf"/>
</dbReference>
<dbReference type="InterPro" id="IPR000524">
    <property type="entry name" value="Tscrpt_reg_HTH_GntR"/>
</dbReference>
<evidence type="ECO:0000313" key="6">
    <source>
        <dbReference type="Proteomes" id="UP000325291"/>
    </source>
</evidence>
<reference evidence="5 6" key="1">
    <citation type="submission" date="2019-07" db="EMBL/GenBank/DDBJ databases">
        <title>Aquicoccus porphyridii gen. nov., sp. nov., isolated from a small marine red alga, Porphyridium marinum.</title>
        <authorList>
            <person name="Liu L."/>
        </authorList>
    </citation>
    <scope>NUCLEOTIDE SEQUENCE [LARGE SCALE GENOMIC DNA]</scope>
    <source>
        <strain evidence="5 6">L1 8-17</strain>
    </source>
</reference>
<dbReference type="AlphaFoldDB" id="A0A5A9ZK16"/>
<dbReference type="PANTHER" id="PTHR43537">
    <property type="entry name" value="TRANSCRIPTIONAL REGULATOR, GNTR FAMILY"/>
    <property type="match status" value="1"/>
</dbReference>
<dbReference type="CDD" id="cd07377">
    <property type="entry name" value="WHTH_GntR"/>
    <property type="match status" value="1"/>
</dbReference>
<evidence type="ECO:0000259" key="4">
    <source>
        <dbReference type="PROSITE" id="PS50949"/>
    </source>
</evidence>
<evidence type="ECO:0000256" key="2">
    <source>
        <dbReference type="ARBA" id="ARBA00023125"/>
    </source>
</evidence>
<dbReference type="SMART" id="SM00345">
    <property type="entry name" value="HTH_GNTR"/>
    <property type="match status" value="1"/>
</dbReference>
<dbReference type="SUPFAM" id="SSF48008">
    <property type="entry name" value="GntR ligand-binding domain-like"/>
    <property type="match status" value="1"/>
</dbReference>
<dbReference type="RefSeq" id="WP_111362592.1">
    <property type="nucleotide sequence ID" value="NZ_VINQ01000003.1"/>
</dbReference>
<sequence>MLGSNPGFQREGGSVCEILREDILSLAIAPGSTLEEKVLAEKYQVSRTPIREAFIRLAAEGLVEFRPRRGVQVIPIILPNLPRYLETSSLIQRSLVRLAAFRRHKRDLSRIANAIAELRAHTVQIDIHDYDSVIRAAASENAALHAIAEGAHNVYLLEIYEKLRLQGQRMLRLAFCYCPKGEVDVAEFAGLRVQRMEDLVDLIRDGDADGAEAQSRQLHSDMVERLMAYLAEDLTEGVEIEASELGGQAPE</sequence>
<dbReference type="Proteomes" id="UP000325291">
    <property type="component" value="Unassembled WGS sequence"/>
</dbReference>
<dbReference type="Pfam" id="PF00392">
    <property type="entry name" value="GntR"/>
    <property type="match status" value="1"/>
</dbReference>
<protein>
    <submittedName>
        <fullName evidence="5">GntR family transcriptional regulator</fullName>
    </submittedName>
</protein>
<dbReference type="InterPro" id="IPR011711">
    <property type="entry name" value="GntR_C"/>
</dbReference>
<evidence type="ECO:0000256" key="3">
    <source>
        <dbReference type="ARBA" id="ARBA00023163"/>
    </source>
</evidence>
<organism evidence="5 6">
    <name type="scientific">Aquicoccus porphyridii</name>
    <dbReference type="NCBI Taxonomy" id="1852029"/>
    <lineage>
        <taxon>Bacteria</taxon>
        <taxon>Pseudomonadati</taxon>
        <taxon>Pseudomonadota</taxon>
        <taxon>Alphaproteobacteria</taxon>
        <taxon>Rhodobacterales</taxon>
        <taxon>Paracoccaceae</taxon>
        <taxon>Aquicoccus</taxon>
    </lineage>
</organism>
<dbReference type="PROSITE" id="PS50949">
    <property type="entry name" value="HTH_GNTR"/>
    <property type="match status" value="1"/>
</dbReference>
<comment type="caution">
    <text evidence="5">The sequence shown here is derived from an EMBL/GenBank/DDBJ whole genome shotgun (WGS) entry which is preliminary data.</text>
</comment>
<keyword evidence="1" id="KW-0805">Transcription regulation</keyword>
<dbReference type="GO" id="GO:0003677">
    <property type="term" value="F:DNA binding"/>
    <property type="evidence" value="ECO:0007669"/>
    <property type="project" value="UniProtKB-KW"/>
</dbReference>
<dbReference type="PANTHER" id="PTHR43537:SF5">
    <property type="entry name" value="UXU OPERON TRANSCRIPTIONAL REGULATOR"/>
    <property type="match status" value="1"/>
</dbReference>
<feature type="domain" description="HTH gntR-type" evidence="4">
    <location>
        <begin position="9"/>
        <end position="76"/>
    </location>
</feature>
<dbReference type="PRINTS" id="PR00035">
    <property type="entry name" value="HTHGNTR"/>
</dbReference>
<dbReference type="Gene3D" id="1.10.10.10">
    <property type="entry name" value="Winged helix-like DNA-binding domain superfamily/Winged helix DNA-binding domain"/>
    <property type="match status" value="1"/>
</dbReference>
<dbReference type="SUPFAM" id="SSF46785">
    <property type="entry name" value="Winged helix' DNA-binding domain"/>
    <property type="match status" value="1"/>
</dbReference>
<dbReference type="EMBL" id="VINQ01000003">
    <property type="protein sequence ID" value="KAA0917508.1"/>
    <property type="molecule type" value="Genomic_DNA"/>
</dbReference>
<dbReference type="InterPro" id="IPR008920">
    <property type="entry name" value="TF_FadR/GntR_C"/>
</dbReference>
<dbReference type="Pfam" id="PF07729">
    <property type="entry name" value="FCD"/>
    <property type="match status" value="1"/>
</dbReference>
<keyword evidence="6" id="KW-1185">Reference proteome</keyword>
<keyword evidence="3" id="KW-0804">Transcription</keyword>
<keyword evidence="2" id="KW-0238">DNA-binding</keyword>